<sequence>MRLAVVGWDGSSLILSAPLSPNINDKGTAFAGSLATLATVTGWALLTLWTRAQVGPCQVAVYHSELRYRRPVEAGFEAVAQLPDALALE</sequence>
<dbReference type="AlphaFoldDB" id="A0A2P6AQW0"/>
<dbReference type="Pfam" id="PF09500">
    <property type="entry name" value="YiiD_C"/>
    <property type="match status" value="1"/>
</dbReference>
<dbReference type="InterPro" id="IPR029069">
    <property type="entry name" value="HotDog_dom_sf"/>
</dbReference>
<dbReference type="SUPFAM" id="SSF54637">
    <property type="entry name" value="Thioesterase/thiol ester dehydrase-isomerase"/>
    <property type="match status" value="1"/>
</dbReference>
<evidence type="ECO:0000259" key="1">
    <source>
        <dbReference type="Pfam" id="PF09500"/>
    </source>
</evidence>
<evidence type="ECO:0000313" key="2">
    <source>
        <dbReference type="EMBL" id="PQA33411.1"/>
    </source>
</evidence>
<feature type="non-terminal residue" evidence="2">
    <location>
        <position position="89"/>
    </location>
</feature>
<proteinExistence type="predicted"/>
<organism evidence="2 3">
    <name type="scientific">Amnimonas aquatica</name>
    <dbReference type="NCBI Taxonomy" id="2094561"/>
    <lineage>
        <taxon>Bacteria</taxon>
        <taxon>Pseudomonadati</taxon>
        <taxon>Pseudomonadota</taxon>
        <taxon>Gammaproteobacteria</taxon>
        <taxon>Moraxellales</taxon>
        <taxon>Moraxellaceae</taxon>
        <taxon>Amnimonas</taxon>
    </lineage>
</organism>
<gene>
    <name evidence="2" type="ORF">C5O18_08600</name>
</gene>
<name>A0A2P6AQW0_9GAMM</name>
<dbReference type="Proteomes" id="UP000243900">
    <property type="component" value="Unassembled WGS sequence"/>
</dbReference>
<dbReference type="InterPro" id="IPR012660">
    <property type="entry name" value="YiiD_C"/>
</dbReference>
<feature type="domain" description="Thioesterase putative" evidence="1">
    <location>
        <begin position="1"/>
        <end position="84"/>
    </location>
</feature>
<dbReference type="RefSeq" id="WP_206389816.1">
    <property type="nucleotide sequence ID" value="NZ_PTQZ01000247.1"/>
</dbReference>
<keyword evidence="3" id="KW-1185">Reference proteome</keyword>
<dbReference type="EMBL" id="PTQZ01000247">
    <property type="protein sequence ID" value="PQA33411.1"/>
    <property type="molecule type" value="Genomic_DNA"/>
</dbReference>
<evidence type="ECO:0000313" key="3">
    <source>
        <dbReference type="Proteomes" id="UP000243900"/>
    </source>
</evidence>
<dbReference type="Gene3D" id="3.10.129.10">
    <property type="entry name" value="Hotdog Thioesterase"/>
    <property type="match status" value="1"/>
</dbReference>
<comment type="caution">
    <text evidence="2">The sequence shown here is derived from an EMBL/GenBank/DDBJ whole genome shotgun (WGS) entry which is preliminary data.</text>
</comment>
<accession>A0A2P6AQW0</accession>
<protein>
    <recommendedName>
        <fullName evidence="1">Thioesterase putative domain-containing protein</fullName>
    </recommendedName>
</protein>
<reference evidence="3" key="1">
    <citation type="submission" date="2018-02" db="EMBL/GenBank/DDBJ databases">
        <title>Genome sequencing of Solimonas sp. HR-BB.</title>
        <authorList>
            <person name="Lee Y."/>
            <person name="Jeon C.O."/>
        </authorList>
    </citation>
    <scope>NUCLEOTIDE SEQUENCE [LARGE SCALE GENOMIC DNA]</scope>
    <source>
        <strain evidence="3">HR-E</strain>
    </source>
</reference>